<comment type="caution">
    <text evidence="1">The sequence shown here is derived from an EMBL/GenBank/DDBJ whole genome shotgun (WGS) entry which is preliminary data.</text>
</comment>
<name>A0A6V7VNC0_MELEN</name>
<dbReference type="EMBL" id="CAJEWN010000277">
    <property type="protein sequence ID" value="CAD2176490.1"/>
    <property type="molecule type" value="Genomic_DNA"/>
</dbReference>
<protein>
    <submittedName>
        <fullName evidence="1">Uncharacterized protein</fullName>
    </submittedName>
</protein>
<evidence type="ECO:0000313" key="2">
    <source>
        <dbReference type="Proteomes" id="UP000580250"/>
    </source>
</evidence>
<proteinExistence type="predicted"/>
<sequence length="182" mass="20667">MLNKTEIAVFEHDLLNHTNLKNIFKCLNNTEPSRQAQNLLSEDLLVLIEKAIELQASTGIVSLGPLSQISVRKMPPDWIYISLLELVQQHEMIALKGIPLLTLDYYLQEQMFNTGHILLQNIENLNDNEKCPMVLPSIGKNDVLSNALQVMLKVLGKVQDINTKQTKHCLNTNSPLQMWVIK</sequence>
<gene>
    <name evidence="1" type="ORF">MENT_LOCUS28306</name>
</gene>
<dbReference type="Proteomes" id="UP000580250">
    <property type="component" value="Unassembled WGS sequence"/>
</dbReference>
<dbReference type="OrthoDB" id="10040378at2759"/>
<organism evidence="1 2">
    <name type="scientific">Meloidogyne enterolobii</name>
    <name type="common">Root-knot nematode worm</name>
    <name type="synonym">Meloidogyne mayaguensis</name>
    <dbReference type="NCBI Taxonomy" id="390850"/>
    <lineage>
        <taxon>Eukaryota</taxon>
        <taxon>Metazoa</taxon>
        <taxon>Ecdysozoa</taxon>
        <taxon>Nematoda</taxon>
        <taxon>Chromadorea</taxon>
        <taxon>Rhabditida</taxon>
        <taxon>Tylenchina</taxon>
        <taxon>Tylenchomorpha</taxon>
        <taxon>Tylenchoidea</taxon>
        <taxon>Meloidogynidae</taxon>
        <taxon>Meloidogyninae</taxon>
        <taxon>Meloidogyne</taxon>
    </lineage>
</organism>
<dbReference type="AlphaFoldDB" id="A0A6V7VNC0"/>
<accession>A0A6V7VNC0</accession>
<reference evidence="1 2" key="1">
    <citation type="submission" date="2020-08" db="EMBL/GenBank/DDBJ databases">
        <authorList>
            <person name="Koutsovoulos G."/>
            <person name="Danchin GJ E."/>
        </authorList>
    </citation>
    <scope>NUCLEOTIDE SEQUENCE [LARGE SCALE GENOMIC DNA]</scope>
</reference>
<evidence type="ECO:0000313" key="1">
    <source>
        <dbReference type="EMBL" id="CAD2176490.1"/>
    </source>
</evidence>